<comment type="subcellular location">
    <subcellularLocation>
        <location evidence="12">Cytoplasm</location>
    </subcellularLocation>
</comment>
<accession>A8F565</accession>
<dbReference type="EC" id="4.3.3.7" evidence="4 12"/>
<evidence type="ECO:0000256" key="14">
    <source>
        <dbReference type="PIRSR" id="PIRSR001365-1"/>
    </source>
</evidence>
<dbReference type="PROSITE" id="PS00665">
    <property type="entry name" value="DHDPS_1"/>
    <property type="match status" value="1"/>
</dbReference>
<gene>
    <name evidence="12" type="primary">dapA</name>
    <name evidence="16" type="ordered locus">Tlet_0733</name>
</gene>
<dbReference type="eggNOG" id="COG0329">
    <property type="taxonomic scope" value="Bacteria"/>
</dbReference>
<evidence type="ECO:0000256" key="9">
    <source>
        <dbReference type="ARBA" id="ARBA00023239"/>
    </source>
</evidence>
<dbReference type="SUPFAM" id="SSF51569">
    <property type="entry name" value="Aldolase"/>
    <property type="match status" value="1"/>
</dbReference>
<feature type="active site" description="Schiff-base intermediate with substrate" evidence="12 14">
    <location>
        <position position="161"/>
    </location>
</feature>
<evidence type="ECO:0000256" key="8">
    <source>
        <dbReference type="ARBA" id="ARBA00023154"/>
    </source>
</evidence>
<dbReference type="GO" id="GO:0009089">
    <property type="term" value="P:lysine biosynthetic process via diaminopimelate"/>
    <property type="evidence" value="ECO:0007669"/>
    <property type="project" value="UniProtKB-UniRule"/>
</dbReference>
<evidence type="ECO:0000256" key="4">
    <source>
        <dbReference type="ARBA" id="ARBA00012086"/>
    </source>
</evidence>
<comment type="function">
    <text evidence="1 12">Catalyzes the condensation of (S)-aspartate-beta-semialdehyde [(S)-ASA] and pyruvate to 4-hydroxy-tetrahydrodipicolinate (HTPA).</text>
</comment>
<evidence type="ECO:0000256" key="2">
    <source>
        <dbReference type="ARBA" id="ARBA00005120"/>
    </source>
</evidence>
<dbReference type="AlphaFoldDB" id="A8F565"/>
<proteinExistence type="inferred from homology"/>
<reference evidence="16 17" key="2">
    <citation type="journal article" date="2009" name="Proc. Natl. Acad. Sci. U.S.A.">
        <title>On the chimeric nature, thermophilic origin, and phylogenetic placement of the Thermotogales.</title>
        <authorList>
            <person name="Zhaxybayeva O."/>
            <person name="Swithers K.S."/>
            <person name="Lapierre P."/>
            <person name="Fournier G.P."/>
            <person name="Bickhart D.M."/>
            <person name="DeBoy R.T."/>
            <person name="Nelson K.E."/>
            <person name="Nesbo C.L."/>
            <person name="Doolittle W.F."/>
            <person name="Gogarten J.P."/>
            <person name="Noll K.M."/>
        </authorList>
    </citation>
    <scope>NUCLEOTIDE SEQUENCE [LARGE SCALE GENOMIC DNA]</scope>
    <source>
        <strain evidence="17">ATCC BAA-301 / DSM 14385 / NBRC 107922 / TMO</strain>
    </source>
</reference>
<evidence type="ECO:0000256" key="12">
    <source>
        <dbReference type="HAMAP-Rule" id="MF_00418"/>
    </source>
</evidence>
<keyword evidence="9 12" id="KW-0456">Lyase</keyword>
<evidence type="ECO:0000256" key="13">
    <source>
        <dbReference type="PIRNR" id="PIRNR001365"/>
    </source>
</evidence>
<dbReference type="STRING" id="416591.Tlet_0733"/>
<dbReference type="InterPro" id="IPR020624">
    <property type="entry name" value="Schiff_base-form_aldolases_CS"/>
</dbReference>
<evidence type="ECO:0000313" key="17">
    <source>
        <dbReference type="Proteomes" id="UP000002016"/>
    </source>
</evidence>
<dbReference type="UniPathway" id="UPA00034">
    <property type="reaction ID" value="UER00017"/>
</dbReference>
<reference evidence="16 17" key="1">
    <citation type="submission" date="2007-08" db="EMBL/GenBank/DDBJ databases">
        <title>Complete sequence of Thermotoga lettingae TMO.</title>
        <authorList>
            <consortium name="US DOE Joint Genome Institute"/>
            <person name="Copeland A."/>
            <person name="Lucas S."/>
            <person name="Lapidus A."/>
            <person name="Barry K."/>
            <person name="Glavina del Rio T."/>
            <person name="Dalin E."/>
            <person name="Tice H."/>
            <person name="Pitluck S."/>
            <person name="Foster B."/>
            <person name="Bruce D."/>
            <person name="Schmutz J."/>
            <person name="Larimer F."/>
            <person name="Land M."/>
            <person name="Hauser L."/>
            <person name="Kyrpides N."/>
            <person name="Mikhailova N."/>
            <person name="Nelson K."/>
            <person name="Gogarten J.P."/>
            <person name="Noll K."/>
            <person name="Richardson P."/>
        </authorList>
    </citation>
    <scope>NUCLEOTIDE SEQUENCE [LARGE SCALE GENOMIC DNA]</scope>
    <source>
        <strain evidence="17">ATCC BAA-301 / DSM 14385 / NBRC 107922 / TMO</strain>
    </source>
</reference>
<organism evidence="16 17">
    <name type="scientific">Pseudothermotoga lettingae (strain ATCC BAA-301 / DSM 14385 / NBRC 107922 / TMO)</name>
    <name type="common">Thermotoga lettingae</name>
    <dbReference type="NCBI Taxonomy" id="416591"/>
    <lineage>
        <taxon>Bacteria</taxon>
        <taxon>Thermotogati</taxon>
        <taxon>Thermotogota</taxon>
        <taxon>Thermotogae</taxon>
        <taxon>Thermotogales</taxon>
        <taxon>Thermotogaceae</taxon>
        <taxon>Pseudothermotoga</taxon>
    </lineage>
</organism>
<dbReference type="RefSeq" id="WP_012002780.1">
    <property type="nucleotide sequence ID" value="NC_009828.1"/>
</dbReference>
<dbReference type="PROSITE" id="PS00666">
    <property type="entry name" value="DHDPS_2"/>
    <property type="match status" value="1"/>
</dbReference>
<name>A8F565_PSELT</name>
<feature type="site" description="Part of a proton relay during catalysis" evidence="12">
    <location>
        <position position="106"/>
    </location>
</feature>
<dbReference type="GO" id="GO:0019877">
    <property type="term" value="P:diaminopimelate biosynthetic process"/>
    <property type="evidence" value="ECO:0007669"/>
    <property type="project" value="UniProtKB-UniRule"/>
</dbReference>
<dbReference type="Pfam" id="PF00701">
    <property type="entry name" value="DHDPS"/>
    <property type="match status" value="1"/>
</dbReference>
<comment type="catalytic activity">
    <reaction evidence="11 12">
        <text>L-aspartate 4-semialdehyde + pyruvate = (2S,4S)-4-hydroxy-2,3,4,5-tetrahydrodipicolinate + H2O + H(+)</text>
        <dbReference type="Rhea" id="RHEA:34171"/>
        <dbReference type="ChEBI" id="CHEBI:15361"/>
        <dbReference type="ChEBI" id="CHEBI:15377"/>
        <dbReference type="ChEBI" id="CHEBI:15378"/>
        <dbReference type="ChEBI" id="CHEBI:67139"/>
        <dbReference type="ChEBI" id="CHEBI:537519"/>
        <dbReference type="EC" id="4.3.3.7"/>
    </reaction>
</comment>
<protein>
    <recommendedName>
        <fullName evidence="4 12">4-hydroxy-tetrahydrodipicolinate synthase</fullName>
        <shortName evidence="12">HTPA synthase</shortName>
        <ecNumber evidence="4 12">4.3.3.7</ecNumber>
    </recommendedName>
</protein>
<evidence type="ECO:0000256" key="10">
    <source>
        <dbReference type="ARBA" id="ARBA00023270"/>
    </source>
</evidence>
<dbReference type="GO" id="GO:0008840">
    <property type="term" value="F:4-hydroxy-tetrahydrodipicolinate synthase activity"/>
    <property type="evidence" value="ECO:0007669"/>
    <property type="project" value="UniProtKB-UniRule"/>
</dbReference>
<keyword evidence="6 12" id="KW-0028">Amino-acid biosynthesis</keyword>
<dbReference type="PANTHER" id="PTHR12128:SF66">
    <property type="entry name" value="4-HYDROXY-2-OXOGLUTARATE ALDOLASE, MITOCHONDRIAL"/>
    <property type="match status" value="1"/>
</dbReference>
<dbReference type="PIRSF" id="PIRSF001365">
    <property type="entry name" value="DHDPS"/>
    <property type="match status" value="1"/>
</dbReference>
<dbReference type="KEGG" id="tle:Tlet_0733"/>
<keyword evidence="17" id="KW-1185">Reference proteome</keyword>
<feature type="binding site" evidence="12 15">
    <location>
        <position position="44"/>
    </location>
    <ligand>
        <name>pyruvate</name>
        <dbReference type="ChEBI" id="CHEBI:15361"/>
    </ligand>
</feature>
<sequence>MFKGVGTAIVTPFKNGRIDYSAYRNLVKWQLAEKIQAIVVAGTTGEGATLTDKEREKLTSITKEMCSDRAKVIVGTGTNDTEKTLHLSHLASKNGADAVLVVSPYYNKPTQKGLIEHYKYLSERLNIPLIIYNVPSRTGVNINPETVAYLADRCKNIIGIKEANTDVSQADEIIRLISRKDFYVWSGNDDRTIHLMSVGAAGVISVFSNISPENMVRLTGAMLDKNYELARKTHFENLELMKSLFIETNPVPIKAALWLMGKIKNELRLPMTGASRSTIETLRDLLAKKGWC</sequence>
<dbReference type="Gene3D" id="3.20.20.70">
    <property type="entry name" value="Aldolase class I"/>
    <property type="match status" value="1"/>
</dbReference>
<evidence type="ECO:0000256" key="3">
    <source>
        <dbReference type="ARBA" id="ARBA00007592"/>
    </source>
</evidence>
<dbReference type="SMART" id="SM01130">
    <property type="entry name" value="DHDPS"/>
    <property type="match status" value="1"/>
</dbReference>
<dbReference type="InterPro" id="IPR020625">
    <property type="entry name" value="Schiff_base-form_aldolases_AS"/>
</dbReference>
<feature type="site" description="Part of a proton relay during catalysis" evidence="12">
    <location>
        <position position="43"/>
    </location>
</feature>
<comment type="similarity">
    <text evidence="3 12 13">Belongs to the DapA family.</text>
</comment>
<keyword evidence="7 12" id="KW-0220">Diaminopimelate biosynthesis</keyword>
<dbReference type="CDD" id="cd00950">
    <property type="entry name" value="DHDPS"/>
    <property type="match status" value="1"/>
</dbReference>
<dbReference type="Proteomes" id="UP000002016">
    <property type="component" value="Chromosome"/>
</dbReference>
<evidence type="ECO:0000256" key="1">
    <source>
        <dbReference type="ARBA" id="ARBA00003294"/>
    </source>
</evidence>
<comment type="subunit">
    <text evidence="12">Homotetramer; dimer of dimers.</text>
</comment>
<evidence type="ECO:0000256" key="15">
    <source>
        <dbReference type="PIRSR" id="PIRSR001365-2"/>
    </source>
</evidence>
<comment type="pathway">
    <text evidence="2 12">Amino-acid biosynthesis; L-lysine biosynthesis via DAP pathway; (S)-tetrahydrodipicolinate from L-aspartate: step 3/4.</text>
</comment>
<dbReference type="PRINTS" id="PR00146">
    <property type="entry name" value="DHPICSNTHASE"/>
</dbReference>
<dbReference type="GO" id="GO:0005829">
    <property type="term" value="C:cytosol"/>
    <property type="evidence" value="ECO:0007669"/>
    <property type="project" value="TreeGrafter"/>
</dbReference>
<dbReference type="PANTHER" id="PTHR12128">
    <property type="entry name" value="DIHYDRODIPICOLINATE SYNTHASE"/>
    <property type="match status" value="1"/>
</dbReference>
<evidence type="ECO:0000256" key="11">
    <source>
        <dbReference type="ARBA" id="ARBA00047836"/>
    </source>
</evidence>
<evidence type="ECO:0000256" key="5">
    <source>
        <dbReference type="ARBA" id="ARBA00022490"/>
    </source>
</evidence>
<evidence type="ECO:0000313" key="16">
    <source>
        <dbReference type="EMBL" id="ABV33299.1"/>
    </source>
</evidence>
<keyword evidence="10 12" id="KW-0704">Schiff base</keyword>
<dbReference type="InterPro" id="IPR002220">
    <property type="entry name" value="DapA-like"/>
</dbReference>
<dbReference type="OrthoDB" id="9782828at2"/>
<evidence type="ECO:0000256" key="6">
    <source>
        <dbReference type="ARBA" id="ARBA00022605"/>
    </source>
</evidence>
<feature type="binding site" evidence="12 15">
    <location>
        <position position="204"/>
    </location>
    <ligand>
        <name>pyruvate</name>
        <dbReference type="ChEBI" id="CHEBI:15361"/>
    </ligand>
</feature>
<keyword evidence="5 12" id="KW-0963">Cytoplasm</keyword>
<dbReference type="NCBIfam" id="TIGR00674">
    <property type="entry name" value="dapA"/>
    <property type="match status" value="1"/>
</dbReference>
<evidence type="ECO:0000256" key="7">
    <source>
        <dbReference type="ARBA" id="ARBA00022915"/>
    </source>
</evidence>
<dbReference type="HOGENOM" id="CLU_049343_7_1_0"/>
<dbReference type="HAMAP" id="MF_00418">
    <property type="entry name" value="DapA"/>
    <property type="match status" value="1"/>
</dbReference>
<dbReference type="InterPro" id="IPR013785">
    <property type="entry name" value="Aldolase_TIM"/>
</dbReference>
<dbReference type="EMBL" id="CP000812">
    <property type="protein sequence ID" value="ABV33299.1"/>
    <property type="molecule type" value="Genomic_DNA"/>
</dbReference>
<comment type="caution">
    <text evidence="12">Was originally thought to be a dihydrodipicolinate synthase (DHDPS), catalyzing the condensation of (S)-aspartate-beta-semialdehyde [(S)-ASA] and pyruvate to dihydrodipicolinate (DHDP). However, it was shown in E.coli that the product of the enzymatic reaction is not dihydrodipicolinate but in fact (4S)-4-hydroxy-2,3,4,5-tetrahydro-(2S)-dipicolinic acid (HTPA), and that the consecutive dehydration reaction leading to DHDP is not spontaneous but catalyzed by DapB.</text>
</comment>
<feature type="active site" description="Proton donor/acceptor" evidence="12 14">
    <location>
        <position position="132"/>
    </location>
</feature>
<dbReference type="InterPro" id="IPR005263">
    <property type="entry name" value="DapA"/>
</dbReference>
<keyword evidence="8 12" id="KW-0457">Lysine biosynthesis</keyword>